<evidence type="ECO:0000313" key="9">
    <source>
        <dbReference type="Proteomes" id="UP000309450"/>
    </source>
</evidence>
<proteinExistence type="predicted"/>
<evidence type="ECO:0000256" key="5">
    <source>
        <dbReference type="ARBA" id="ARBA00023136"/>
    </source>
</evidence>
<evidence type="ECO:0000256" key="6">
    <source>
        <dbReference type="SAM" id="MobiDB-lite"/>
    </source>
</evidence>
<organism evidence="8 9">
    <name type="scientific">Aliigemmobacter aestuarii</name>
    <dbReference type="NCBI Taxonomy" id="1445661"/>
    <lineage>
        <taxon>Bacteria</taxon>
        <taxon>Pseudomonadati</taxon>
        <taxon>Pseudomonadota</taxon>
        <taxon>Alphaproteobacteria</taxon>
        <taxon>Rhodobacterales</taxon>
        <taxon>Paracoccaceae</taxon>
        <taxon>Aliigemmobacter</taxon>
    </lineage>
</organism>
<dbReference type="AlphaFoldDB" id="A0A4S3MSC7"/>
<reference evidence="8 9" key="1">
    <citation type="submission" date="2019-04" db="EMBL/GenBank/DDBJ databases">
        <title>Draft genome sequence of Gemmobacter aestuarii sp. nov.</title>
        <authorList>
            <person name="Hameed A."/>
            <person name="Lin S.-Y."/>
            <person name="Shahina M."/>
            <person name="Lai W.-A."/>
            <person name="Young C.-C."/>
        </authorList>
    </citation>
    <scope>NUCLEOTIDE SEQUENCE [LARGE SCALE GENOMIC DNA]</scope>
    <source>
        <strain evidence="8 9">CC-PW-75</strain>
    </source>
</reference>
<keyword evidence="3 7" id="KW-0812">Transmembrane</keyword>
<gene>
    <name evidence="8" type="ORF">E7811_07205</name>
</gene>
<dbReference type="InterPro" id="IPR001123">
    <property type="entry name" value="LeuE-type"/>
</dbReference>
<name>A0A4S3MSC7_9RHOB</name>
<evidence type="ECO:0000313" key="8">
    <source>
        <dbReference type="EMBL" id="THD85476.1"/>
    </source>
</evidence>
<feature type="region of interest" description="Disordered" evidence="6">
    <location>
        <begin position="1"/>
        <end position="24"/>
    </location>
</feature>
<dbReference type="Proteomes" id="UP000309450">
    <property type="component" value="Unassembled WGS sequence"/>
</dbReference>
<dbReference type="Pfam" id="PF01810">
    <property type="entry name" value="LysE"/>
    <property type="match status" value="1"/>
</dbReference>
<keyword evidence="4 7" id="KW-1133">Transmembrane helix</keyword>
<feature type="transmembrane region" description="Helical" evidence="7">
    <location>
        <begin position="41"/>
        <end position="61"/>
    </location>
</feature>
<feature type="transmembrane region" description="Helical" evidence="7">
    <location>
        <begin position="171"/>
        <end position="188"/>
    </location>
</feature>
<evidence type="ECO:0000256" key="4">
    <source>
        <dbReference type="ARBA" id="ARBA00022989"/>
    </source>
</evidence>
<dbReference type="PANTHER" id="PTHR30086">
    <property type="entry name" value="ARGININE EXPORTER PROTEIN ARGO"/>
    <property type="match status" value="1"/>
</dbReference>
<keyword evidence="2" id="KW-1003">Cell membrane</keyword>
<comment type="caution">
    <text evidence="8">The sequence shown here is derived from an EMBL/GenBank/DDBJ whole genome shotgun (WGS) entry which is preliminary data.</text>
</comment>
<evidence type="ECO:0000256" key="2">
    <source>
        <dbReference type="ARBA" id="ARBA00022475"/>
    </source>
</evidence>
<dbReference type="PANTHER" id="PTHR30086:SF20">
    <property type="entry name" value="ARGININE EXPORTER PROTEIN ARGO-RELATED"/>
    <property type="match status" value="1"/>
</dbReference>
<protein>
    <submittedName>
        <fullName evidence="8">LysE family translocator</fullName>
    </submittedName>
</protein>
<feature type="transmembrane region" description="Helical" evidence="7">
    <location>
        <begin position="82"/>
        <end position="109"/>
    </location>
</feature>
<dbReference type="EMBL" id="SSND01000001">
    <property type="protein sequence ID" value="THD85476.1"/>
    <property type="molecule type" value="Genomic_DNA"/>
</dbReference>
<dbReference type="OrthoDB" id="7644417at2"/>
<dbReference type="GO" id="GO:0015171">
    <property type="term" value="F:amino acid transmembrane transporter activity"/>
    <property type="evidence" value="ECO:0007669"/>
    <property type="project" value="TreeGrafter"/>
</dbReference>
<keyword evidence="9" id="KW-1185">Reference proteome</keyword>
<dbReference type="GO" id="GO:0005886">
    <property type="term" value="C:plasma membrane"/>
    <property type="evidence" value="ECO:0007669"/>
    <property type="project" value="UniProtKB-SubCell"/>
</dbReference>
<accession>A0A4S3MSC7</accession>
<comment type="subcellular location">
    <subcellularLocation>
        <location evidence="1">Cell membrane</location>
        <topology evidence="1">Multi-pass membrane protein</topology>
    </subcellularLocation>
</comment>
<feature type="transmembrane region" description="Helical" evidence="7">
    <location>
        <begin position="229"/>
        <end position="252"/>
    </location>
</feature>
<sequence>MTATGAAPVRNWRPGTPPLPTGGRCWQPFRLRPEGAGRRKLTLPFGAFLTVWIFLAINIMSPGPNVINTIATAMGSGRAAGLGSACGVGIGIGGWCLSMSLGMASVFALFPASQLALTVLAIGLLLWFATRYLRAAWSGIRGQWQMALYRQQGLGFGAGFRRSMLINAMNPKALTSWLAILSLFPTASAAPGDIAILTAGACALSFLIHSAYALAFSTPPAARLYMRHGWVFTGAAGAFFMVFAGKLALSLIHP</sequence>
<feature type="transmembrane region" description="Helical" evidence="7">
    <location>
        <begin position="115"/>
        <end position="133"/>
    </location>
</feature>
<feature type="transmembrane region" description="Helical" evidence="7">
    <location>
        <begin position="194"/>
        <end position="217"/>
    </location>
</feature>
<evidence type="ECO:0000256" key="7">
    <source>
        <dbReference type="SAM" id="Phobius"/>
    </source>
</evidence>
<evidence type="ECO:0000256" key="1">
    <source>
        <dbReference type="ARBA" id="ARBA00004651"/>
    </source>
</evidence>
<keyword evidence="5 7" id="KW-0472">Membrane</keyword>
<evidence type="ECO:0000256" key="3">
    <source>
        <dbReference type="ARBA" id="ARBA00022692"/>
    </source>
</evidence>